<organism evidence="1 2">
    <name type="scientific">Aggregatibacter segnis</name>
    <dbReference type="NCBI Taxonomy" id="739"/>
    <lineage>
        <taxon>Bacteria</taxon>
        <taxon>Pseudomonadati</taxon>
        <taxon>Pseudomonadota</taxon>
        <taxon>Gammaproteobacteria</taxon>
        <taxon>Pasteurellales</taxon>
        <taxon>Pasteurellaceae</taxon>
        <taxon>Aggregatibacter</taxon>
    </lineage>
</organism>
<reference evidence="1 2" key="1">
    <citation type="submission" date="2018-05" db="EMBL/GenBank/DDBJ databases">
        <title>Draft Genome Sequences for a Diverse set of 7 Haemophilus Species.</title>
        <authorList>
            <person name="Nichols M."/>
            <person name="Topaz N."/>
            <person name="Wang X."/>
            <person name="Wang X."/>
            <person name="Boxrud D."/>
        </authorList>
    </citation>
    <scope>NUCLEOTIDE SEQUENCE [LARGE SCALE GENOMIC DNA]</scope>
    <source>
        <strain evidence="1 2">C2001002503</strain>
    </source>
</reference>
<protein>
    <submittedName>
        <fullName evidence="1">Uncharacterized protein</fullName>
    </submittedName>
</protein>
<dbReference type="AlphaFoldDB" id="A0A8B2U2P0"/>
<name>A0A8B2U2P0_9PAST</name>
<dbReference type="EMBL" id="QEPM01000002">
    <property type="protein sequence ID" value="RDE71778.1"/>
    <property type="molecule type" value="Genomic_DNA"/>
</dbReference>
<gene>
    <name evidence="1" type="ORF">DPV83_04275</name>
</gene>
<evidence type="ECO:0000313" key="2">
    <source>
        <dbReference type="Proteomes" id="UP000253998"/>
    </source>
</evidence>
<dbReference type="RefSeq" id="WP_111295372.1">
    <property type="nucleotide sequence ID" value="NZ_QEPM01000002.1"/>
</dbReference>
<proteinExistence type="predicted"/>
<comment type="caution">
    <text evidence="1">The sequence shown here is derived from an EMBL/GenBank/DDBJ whole genome shotgun (WGS) entry which is preliminary data.</text>
</comment>
<dbReference type="Proteomes" id="UP000253998">
    <property type="component" value="Unassembled WGS sequence"/>
</dbReference>
<sequence>MNRKLITTPEGILVFRDPNVPKIQNHSGQLLEDLLQHYNIPRAHEEQDLTQELAFYCACYLALFTELKKTPIRYWIDENLSHFYAENALYPLPQALEKFTVLQAQKAPEGGK</sequence>
<evidence type="ECO:0000313" key="1">
    <source>
        <dbReference type="EMBL" id="RDE71778.1"/>
    </source>
</evidence>
<accession>A0A8B2U2P0</accession>